<feature type="compositionally biased region" description="Basic and acidic residues" evidence="1">
    <location>
        <begin position="204"/>
        <end position="224"/>
    </location>
</feature>
<accession>A0A401GIY0</accession>
<organism evidence="2 3">
    <name type="scientific">Sparassis crispa</name>
    <dbReference type="NCBI Taxonomy" id="139825"/>
    <lineage>
        <taxon>Eukaryota</taxon>
        <taxon>Fungi</taxon>
        <taxon>Dikarya</taxon>
        <taxon>Basidiomycota</taxon>
        <taxon>Agaricomycotina</taxon>
        <taxon>Agaricomycetes</taxon>
        <taxon>Polyporales</taxon>
        <taxon>Sparassidaceae</taxon>
        <taxon>Sparassis</taxon>
    </lineage>
</organism>
<evidence type="ECO:0000313" key="3">
    <source>
        <dbReference type="Proteomes" id="UP000287166"/>
    </source>
</evidence>
<name>A0A401GIY0_9APHY</name>
<dbReference type="EMBL" id="BFAD01000004">
    <property type="protein sequence ID" value="GBE82136.1"/>
    <property type="molecule type" value="Genomic_DNA"/>
</dbReference>
<evidence type="ECO:0000313" key="2">
    <source>
        <dbReference type="EMBL" id="GBE82136.1"/>
    </source>
</evidence>
<comment type="caution">
    <text evidence="2">The sequence shown here is derived from an EMBL/GenBank/DDBJ whole genome shotgun (WGS) entry which is preliminary data.</text>
</comment>
<reference evidence="2 3" key="1">
    <citation type="journal article" date="2018" name="Sci. Rep.">
        <title>Genome sequence of the cauliflower mushroom Sparassis crispa (Hanabiratake) and its association with beneficial usage.</title>
        <authorList>
            <person name="Kiyama R."/>
            <person name="Furutani Y."/>
            <person name="Kawaguchi K."/>
            <person name="Nakanishi T."/>
        </authorList>
    </citation>
    <scope>NUCLEOTIDE SEQUENCE [LARGE SCALE GENOMIC DNA]</scope>
</reference>
<dbReference type="AlphaFoldDB" id="A0A401GIY0"/>
<dbReference type="Proteomes" id="UP000287166">
    <property type="component" value="Unassembled WGS sequence"/>
</dbReference>
<sequence length="239" mass="26024">MSFNGNLSPSSRASSGRARGESRGRRRQFYESSGSSTASEESLIFPMDRERPLPHNSPAASLHSRSRSPSVEGFSACVLYHGALSARQVQQRERACQTCRSHYPSSNSNTDRDHRTNDAGDGGLAREPSDAFGEGEEEGYISASAGATTALGSSMGRLFPRAREDDLPAGLVESTLPDPHFYVGSPPRPRTPWVYLSNSGWESPETHEESTAAYQRPDESHDASSRSSSAHQRYSPRGM</sequence>
<feature type="compositionally biased region" description="Low complexity" evidence="1">
    <location>
        <begin position="225"/>
        <end position="239"/>
    </location>
</feature>
<feature type="region of interest" description="Disordered" evidence="1">
    <location>
        <begin position="169"/>
        <end position="239"/>
    </location>
</feature>
<proteinExistence type="predicted"/>
<feature type="region of interest" description="Disordered" evidence="1">
    <location>
        <begin position="90"/>
        <end position="146"/>
    </location>
</feature>
<feature type="compositionally biased region" description="Low complexity" evidence="1">
    <location>
        <begin position="31"/>
        <end position="42"/>
    </location>
</feature>
<dbReference type="GeneID" id="38779053"/>
<protein>
    <submittedName>
        <fullName evidence="2">Uncharacterized protein</fullName>
    </submittedName>
</protein>
<keyword evidence="3" id="KW-1185">Reference proteome</keyword>
<dbReference type="RefSeq" id="XP_027613049.1">
    <property type="nucleotide sequence ID" value="XM_027757248.1"/>
</dbReference>
<gene>
    <name evidence="2" type="ORF">SCP_0405160</name>
</gene>
<evidence type="ECO:0000256" key="1">
    <source>
        <dbReference type="SAM" id="MobiDB-lite"/>
    </source>
</evidence>
<dbReference type="InParanoid" id="A0A401GIY0"/>
<feature type="region of interest" description="Disordered" evidence="1">
    <location>
        <begin position="1"/>
        <end position="68"/>
    </location>
</feature>
<feature type="compositionally biased region" description="Polar residues" evidence="1">
    <location>
        <begin position="98"/>
        <end position="109"/>
    </location>
</feature>